<evidence type="ECO:0000313" key="1">
    <source>
        <dbReference type="EMBL" id="KAK9221968.1"/>
    </source>
</evidence>
<reference evidence="1 2" key="1">
    <citation type="submission" date="2024-05" db="EMBL/GenBank/DDBJ databases">
        <title>Haplotype-resolved chromosome-level genome assembly of Huyou (Citrus changshanensis).</title>
        <authorList>
            <person name="Miao C."/>
            <person name="Chen W."/>
            <person name="Wu Y."/>
            <person name="Wang L."/>
            <person name="Zhao S."/>
            <person name="Grierson D."/>
            <person name="Xu C."/>
            <person name="Chen K."/>
        </authorList>
    </citation>
    <scope>NUCLEOTIDE SEQUENCE [LARGE SCALE GENOMIC DNA]</scope>
    <source>
        <strain evidence="1">01-14</strain>
        <tissue evidence="1">Leaf</tissue>
    </source>
</reference>
<gene>
    <name evidence="1" type="ORF">WN944_010399</name>
</gene>
<name>A0AAP0QX76_9ROSI</name>
<dbReference type="Proteomes" id="UP001428341">
    <property type="component" value="Unassembled WGS sequence"/>
</dbReference>
<comment type="caution">
    <text evidence="1">The sequence shown here is derived from an EMBL/GenBank/DDBJ whole genome shotgun (WGS) entry which is preliminary data.</text>
</comment>
<accession>A0AAP0QX76</accession>
<dbReference type="AlphaFoldDB" id="A0AAP0QX76"/>
<sequence length="110" mass="11986">MGKSGVAVFIEIERGRVLSCVVAAAKEICNKGLLSDVRMAAMGFCSHYISRLGGVEVHVTAIRGAGDREYSGMKLGIENPNFFGLNPNRTQGQKKRVPMWIRYDKLASGP</sequence>
<dbReference type="EMBL" id="JBCGBO010000002">
    <property type="protein sequence ID" value="KAK9221968.1"/>
    <property type="molecule type" value="Genomic_DNA"/>
</dbReference>
<organism evidence="1 2">
    <name type="scientific">Citrus x changshan-huyou</name>
    <dbReference type="NCBI Taxonomy" id="2935761"/>
    <lineage>
        <taxon>Eukaryota</taxon>
        <taxon>Viridiplantae</taxon>
        <taxon>Streptophyta</taxon>
        <taxon>Embryophyta</taxon>
        <taxon>Tracheophyta</taxon>
        <taxon>Spermatophyta</taxon>
        <taxon>Magnoliopsida</taxon>
        <taxon>eudicotyledons</taxon>
        <taxon>Gunneridae</taxon>
        <taxon>Pentapetalae</taxon>
        <taxon>rosids</taxon>
        <taxon>malvids</taxon>
        <taxon>Sapindales</taxon>
        <taxon>Rutaceae</taxon>
        <taxon>Aurantioideae</taxon>
        <taxon>Citrus</taxon>
    </lineage>
</organism>
<keyword evidence="2" id="KW-1185">Reference proteome</keyword>
<protein>
    <submittedName>
        <fullName evidence="1">Uncharacterized protein</fullName>
    </submittedName>
</protein>
<proteinExistence type="predicted"/>
<evidence type="ECO:0000313" key="2">
    <source>
        <dbReference type="Proteomes" id="UP001428341"/>
    </source>
</evidence>